<feature type="coiled-coil region" evidence="7">
    <location>
        <begin position="371"/>
        <end position="398"/>
    </location>
</feature>
<comment type="subcellular location">
    <subcellularLocation>
        <location evidence="1">Cell projection</location>
        <location evidence="1">Microvillus membrane</location>
        <topology evidence="1">Multi-pass membrane protein</topology>
    </subcellularLocation>
</comment>
<feature type="transmembrane region" description="Helical" evidence="8">
    <location>
        <begin position="782"/>
        <end position="802"/>
    </location>
</feature>
<feature type="signal peptide" evidence="9">
    <location>
        <begin position="1"/>
        <end position="30"/>
    </location>
</feature>
<dbReference type="AlphaFoldDB" id="W5N4W4"/>
<dbReference type="InParanoid" id="W5N4W4"/>
<dbReference type="KEGG" id="loc:102685321"/>
<evidence type="ECO:0000256" key="2">
    <source>
        <dbReference type="ARBA" id="ARBA00006058"/>
    </source>
</evidence>
<dbReference type="EMBL" id="AHAT01023151">
    <property type="status" value="NOT_ANNOTATED_CDS"/>
    <property type="molecule type" value="Genomic_DNA"/>
</dbReference>
<organism evidence="10 11">
    <name type="scientific">Lepisosteus oculatus</name>
    <name type="common">Spotted gar</name>
    <dbReference type="NCBI Taxonomy" id="7918"/>
    <lineage>
        <taxon>Eukaryota</taxon>
        <taxon>Metazoa</taxon>
        <taxon>Chordata</taxon>
        <taxon>Craniata</taxon>
        <taxon>Vertebrata</taxon>
        <taxon>Euteleostomi</taxon>
        <taxon>Actinopterygii</taxon>
        <taxon>Neopterygii</taxon>
        <taxon>Holostei</taxon>
        <taxon>Semionotiformes</taxon>
        <taxon>Lepisosteidae</taxon>
        <taxon>Lepisosteus</taxon>
    </lineage>
</organism>
<comment type="similarity">
    <text evidence="2">Belongs to the prominin family.</text>
</comment>
<dbReference type="Pfam" id="PF05478">
    <property type="entry name" value="Prominin"/>
    <property type="match status" value="1"/>
</dbReference>
<protein>
    <submittedName>
        <fullName evidence="10">Prominin-1-A-like</fullName>
    </submittedName>
</protein>
<evidence type="ECO:0000256" key="7">
    <source>
        <dbReference type="SAM" id="Coils"/>
    </source>
</evidence>
<keyword evidence="6" id="KW-0325">Glycoprotein</keyword>
<keyword evidence="9" id="KW-0732">Signal</keyword>
<dbReference type="GeneID" id="102685321"/>
<dbReference type="OrthoDB" id="6229420at2759"/>
<dbReference type="GO" id="GO:0009986">
    <property type="term" value="C:cell surface"/>
    <property type="evidence" value="ECO:0000318"/>
    <property type="project" value="GO_Central"/>
</dbReference>
<evidence type="ECO:0000256" key="4">
    <source>
        <dbReference type="ARBA" id="ARBA00022989"/>
    </source>
</evidence>
<dbReference type="GO" id="GO:0016324">
    <property type="term" value="C:apical plasma membrane"/>
    <property type="evidence" value="ECO:0000318"/>
    <property type="project" value="GO_Central"/>
</dbReference>
<proteinExistence type="inferred from homology"/>
<keyword evidence="7" id="KW-0175">Coiled coil</keyword>
<dbReference type="GO" id="GO:0015485">
    <property type="term" value="F:cholesterol binding"/>
    <property type="evidence" value="ECO:0000318"/>
    <property type="project" value="GO_Central"/>
</dbReference>
<dbReference type="GO" id="GO:0005929">
    <property type="term" value="C:cilium"/>
    <property type="evidence" value="ECO:0000318"/>
    <property type="project" value="GO_Central"/>
</dbReference>
<feature type="chain" id="PRO_5004869282" evidence="9">
    <location>
        <begin position="31"/>
        <end position="838"/>
    </location>
</feature>
<dbReference type="HOGENOM" id="CLU_008293_0_0_1"/>
<dbReference type="GO" id="GO:0031528">
    <property type="term" value="C:microvillus membrane"/>
    <property type="evidence" value="ECO:0007669"/>
    <property type="project" value="UniProtKB-SubCell"/>
</dbReference>
<evidence type="ECO:0000256" key="1">
    <source>
        <dbReference type="ARBA" id="ARBA00004475"/>
    </source>
</evidence>
<evidence type="ECO:0000256" key="8">
    <source>
        <dbReference type="SAM" id="Phobius"/>
    </source>
</evidence>
<evidence type="ECO:0000256" key="3">
    <source>
        <dbReference type="ARBA" id="ARBA00022692"/>
    </source>
</evidence>
<reference evidence="10" key="2">
    <citation type="submission" date="2025-08" db="UniProtKB">
        <authorList>
            <consortium name="Ensembl"/>
        </authorList>
    </citation>
    <scope>IDENTIFICATION</scope>
</reference>
<sequence>MAASPLSSGRREGLLLLVQLAVLLLGFCSGQNVSNACSTGQLTLRWLNSTGQVPAPSADSILGIPSNFVHSFLNLVQPNPFPKELLITVIQDPNSFTSKDSNTIQKVLKYETGFLVCIAIGILYILFVPLVGFCFASCRCCGNCGGRMYQKQDKSINYQRRGLYGATVVITAVILAGNTCMFFSNDRFTVSVNNSLWFFNNTLDNLETFLNSVPEQVSTVVNDSSVPLNKVNNSLVDIGPLLGRSIQRAVEGRLIPVLHSVLNLSQEVNDTRGTVAHLNATLPYLQKRQEELQANLTDLASRIRTTLQKKECLNCSRLESTVEKINIQMNFSGTSQLNELQSALKRAAEADLSSTIEKAQQFLGSIPQRVANESRNVVRDVQKQLQDVENQVSQVSLENLNQLVQISTNLQSVKNKANTYFPTVYKADKYRWIVGLVLCCVVLLVVVCNILGLLLGPAGLRPGVDPTKRSGTANCGGIFFMIGVGFSFLFSWLFMLLVLILFLLGGNVYTLVCKPWQSQELLQVIDTPNLIPGFNLSEALQLKTNLNISQVYKDCKNNMPLWTTLHLKQVINLDLLNISKYRAEIEESFGKTSFTPPQITLLGSDSRRQLEEFSNMSKAINLTNLTQQINYFSIEDLNSTAQDLDSLANTMANPGVKNELLSEAAALRRLSAWTLIQIMLELSDLNYTVQQLSVTTSQIPGVVNNVLVQVDEAQNFINTNTSEIAKTESEKFLDCQMGYFETYTDWARQTITQDVGRCGPVAGAVDTAEDLICAYLVDCLNAFWFSMGWCMAFLIPSIILSVKLAKFYRRMKSTDVYENHINMTHISPYPDPWVDVKR</sequence>
<keyword evidence="5 8" id="KW-0472">Membrane</keyword>
<feature type="transmembrane region" description="Helical" evidence="8">
    <location>
        <begin position="163"/>
        <end position="184"/>
    </location>
</feature>
<reference evidence="10" key="3">
    <citation type="submission" date="2025-09" db="UniProtKB">
        <authorList>
            <consortium name="Ensembl"/>
        </authorList>
    </citation>
    <scope>IDENTIFICATION</scope>
</reference>
<reference evidence="11" key="1">
    <citation type="submission" date="2011-12" db="EMBL/GenBank/DDBJ databases">
        <title>The Draft Genome of Lepisosteus oculatus.</title>
        <authorList>
            <consortium name="The Broad Institute Genome Assembly &amp; Analysis Group"/>
            <consortium name="Computational R&amp;D Group"/>
            <consortium name="and Sequencing Platform"/>
            <person name="Di Palma F."/>
            <person name="Alfoldi J."/>
            <person name="Johnson J."/>
            <person name="Berlin A."/>
            <person name="Gnerre S."/>
            <person name="Jaffe D."/>
            <person name="MacCallum I."/>
            <person name="Young S."/>
            <person name="Walker B.J."/>
            <person name="Lander E.S."/>
            <person name="Lindblad-Toh K."/>
        </authorList>
    </citation>
    <scope>NUCLEOTIDE SEQUENCE [LARGE SCALE GENOMIC DNA]</scope>
</reference>
<dbReference type="GO" id="GO:0071914">
    <property type="term" value="C:prominosome"/>
    <property type="evidence" value="ECO:0000318"/>
    <property type="project" value="GO_Central"/>
</dbReference>
<evidence type="ECO:0000313" key="10">
    <source>
        <dbReference type="Ensembl" id="ENSLOCP00000015673.1"/>
    </source>
</evidence>
<feature type="transmembrane region" description="Helical" evidence="8">
    <location>
        <begin position="432"/>
        <end position="456"/>
    </location>
</feature>
<dbReference type="Ensembl" id="ENSLOCT00000015703.1">
    <property type="protein sequence ID" value="ENSLOCP00000015673.1"/>
    <property type="gene ID" value="ENSLOCG00000012727.1"/>
</dbReference>
<dbReference type="GeneTree" id="ENSGT00530000063586"/>
<dbReference type="InterPro" id="IPR008795">
    <property type="entry name" value="Prominin"/>
</dbReference>
<evidence type="ECO:0000256" key="5">
    <source>
        <dbReference type="ARBA" id="ARBA00023136"/>
    </source>
</evidence>
<evidence type="ECO:0000256" key="6">
    <source>
        <dbReference type="ARBA" id="ARBA00023180"/>
    </source>
</evidence>
<dbReference type="CTD" id="150696"/>
<dbReference type="PANTHER" id="PTHR22730">
    <property type="entry name" value="PROMININ PROM PROTEIN"/>
    <property type="match status" value="1"/>
</dbReference>
<dbReference type="PANTHER" id="PTHR22730:SF4">
    <property type="entry name" value="PROMININ-1-A-LIKE"/>
    <property type="match status" value="1"/>
</dbReference>
<dbReference type="Proteomes" id="UP000018468">
    <property type="component" value="Linkage group LG5"/>
</dbReference>
<dbReference type="OMA" id="IVCAYMV"/>
<dbReference type="Bgee" id="ENSLOCG00000012727">
    <property type="expression patterns" value="Expressed in intestine and 6 other cell types or tissues"/>
</dbReference>
<evidence type="ECO:0000313" key="11">
    <source>
        <dbReference type="Proteomes" id="UP000018468"/>
    </source>
</evidence>
<accession>W5N4W4</accession>
<keyword evidence="3 8" id="KW-0812">Transmembrane</keyword>
<dbReference type="FunCoup" id="W5N4W4">
    <property type="interactions" value="45"/>
</dbReference>
<evidence type="ECO:0000256" key="9">
    <source>
        <dbReference type="SAM" id="SignalP"/>
    </source>
</evidence>
<dbReference type="GO" id="GO:0005902">
    <property type="term" value="C:microvillus"/>
    <property type="evidence" value="ECO:0000318"/>
    <property type="project" value="GO_Central"/>
</dbReference>
<keyword evidence="11" id="KW-1185">Reference proteome</keyword>
<name>W5N4W4_LEPOC</name>
<keyword evidence="4 8" id="KW-1133">Transmembrane helix</keyword>
<feature type="transmembrane region" description="Helical" evidence="8">
    <location>
        <begin position="113"/>
        <end position="142"/>
    </location>
</feature>
<dbReference type="eggNOG" id="KOG4331">
    <property type="taxonomic scope" value="Eukaryota"/>
</dbReference>
<feature type="transmembrane region" description="Helical" evidence="8">
    <location>
        <begin position="477"/>
        <end position="504"/>
    </location>
</feature>